<dbReference type="NCBIfam" id="TIGR01716">
    <property type="entry name" value="RGG_Cterm"/>
    <property type="match status" value="1"/>
</dbReference>
<protein>
    <submittedName>
        <fullName evidence="2">DNA-binding helix-turn-helix protein</fullName>
    </submittedName>
</protein>
<dbReference type="EMBL" id="ATIT01000074">
    <property type="protein sequence ID" value="EPI13482.1"/>
    <property type="molecule type" value="Genomic_DNA"/>
</dbReference>
<dbReference type="InterPro" id="IPR053163">
    <property type="entry name" value="HTH-type_regulator_Rgg"/>
</dbReference>
<dbReference type="Pfam" id="PF01381">
    <property type="entry name" value="HTH_3"/>
    <property type="match status" value="1"/>
</dbReference>
<feature type="domain" description="HTH cro/C1-type" evidence="1">
    <location>
        <begin position="32"/>
        <end position="85"/>
    </location>
</feature>
<accession>A0AB73AA51</accession>
<dbReference type="InterPro" id="IPR010057">
    <property type="entry name" value="Transcription_activator_Rgg_C"/>
</dbReference>
<dbReference type="SMART" id="SM00530">
    <property type="entry name" value="HTH_XRE"/>
    <property type="match status" value="1"/>
</dbReference>
<dbReference type="Proteomes" id="UP000014622">
    <property type="component" value="Unassembled WGS sequence"/>
</dbReference>
<proteinExistence type="predicted"/>
<evidence type="ECO:0000259" key="1">
    <source>
        <dbReference type="PROSITE" id="PS50943"/>
    </source>
</evidence>
<dbReference type="SUPFAM" id="SSF47413">
    <property type="entry name" value="lambda repressor-like DNA-binding domains"/>
    <property type="match status" value="1"/>
</dbReference>
<dbReference type="PROSITE" id="PS50943">
    <property type="entry name" value="HTH_CROC1"/>
    <property type="match status" value="1"/>
</dbReference>
<dbReference type="PANTHER" id="PTHR37038">
    <property type="entry name" value="TRANSCRIPTIONAL REGULATOR-RELATED"/>
    <property type="match status" value="1"/>
</dbReference>
<evidence type="ECO:0000313" key="3">
    <source>
        <dbReference type="Proteomes" id="UP000014622"/>
    </source>
</evidence>
<gene>
    <name evidence="2" type="ORF">D356_01177</name>
</gene>
<dbReference type="Gene3D" id="1.25.40.10">
    <property type="entry name" value="Tetratricopeptide repeat domain"/>
    <property type="match status" value="1"/>
</dbReference>
<dbReference type="CDD" id="cd00093">
    <property type="entry name" value="HTH_XRE"/>
    <property type="match status" value="1"/>
</dbReference>
<reference evidence="2 3" key="1">
    <citation type="submission" date="2013-06" db="EMBL/GenBank/DDBJ databases">
        <authorList>
            <person name="Weinstock G."/>
            <person name="Sodergren E."/>
            <person name="Lobos E.A."/>
            <person name="Fulton L."/>
            <person name="Fulton R."/>
            <person name="Courtney L."/>
            <person name="Fronick C."/>
            <person name="O'Laughlin M."/>
            <person name="Godfrey J."/>
            <person name="Wilson R.M."/>
            <person name="Miner T."/>
            <person name="Farmer C."/>
            <person name="Delehaunty K."/>
            <person name="Cordes M."/>
            <person name="Minx P."/>
            <person name="Tomlinson C."/>
            <person name="Chen J."/>
            <person name="Wollam A."/>
            <person name="Pepin K.H."/>
            <person name="Bhonagiri V."/>
            <person name="Zhang X."/>
            <person name="Warren W."/>
            <person name="Mitreva M."/>
            <person name="Mardis E.R."/>
            <person name="Wilson R.K."/>
        </authorList>
    </citation>
    <scope>NUCLEOTIDE SEQUENCE [LARGE SCALE GENOMIC DNA]</scope>
    <source>
        <strain evidence="2 3">SD2A-2</strain>
    </source>
</reference>
<dbReference type="InterPro" id="IPR001387">
    <property type="entry name" value="Cro/C1-type_HTH"/>
</dbReference>
<comment type="caution">
    <text evidence="2">The sequence shown here is derived from an EMBL/GenBank/DDBJ whole genome shotgun (WGS) entry which is preliminary data.</text>
</comment>
<sequence>MIKNTYYYHFVINLRITIIKERSGDMDSGELLKKLRVERGISQKNLAHNITTRNTLSRYETGKNSIPFVILLEFLDKLNITMDEFVLYLELDSIRKKNKKIKDFIKATRENRGSRKYTLEIIRKKANTTRDIVDIRNYLIIKTFDWYTLPIEKRKLNKNDKEHLDHFANYLEKVNEWGRFEMISFSSLLFLFDTNYISQRLTEIERKIEKYNDFEIFHPILSSLYNNAFLLMLERKNIHFSKQYLQKFEATHHRLLFAKDTQISIQFYKALICHIEGDSIKGRKRIMKILQGLELLEMDSLINEFKFDLIKFEKIYCIPPIFE</sequence>
<dbReference type="GO" id="GO:0003677">
    <property type="term" value="F:DNA binding"/>
    <property type="evidence" value="ECO:0007669"/>
    <property type="project" value="UniProtKB-KW"/>
</dbReference>
<name>A0AB73AA51_ENTFC</name>
<dbReference type="AlphaFoldDB" id="A0AB73AA51"/>
<dbReference type="InterPro" id="IPR010982">
    <property type="entry name" value="Lambda_DNA-bd_dom_sf"/>
</dbReference>
<dbReference type="InterPro" id="IPR011990">
    <property type="entry name" value="TPR-like_helical_dom_sf"/>
</dbReference>
<organism evidence="2 3">
    <name type="scientific">Enterococcus faecium SD2A-2</name>
    <dbReference type="NCBI Taxonomy" id="1244154"/>
    <lineage>
        <taxon>Bacteria</taxon>
        <taxon>Bacillati</taxon>
        <taxon>Bacillota</taxon>
        <taxon>Bacilli</taxon>
        <taxon>Lactobacillales</taxon>
        <taxon>Enterococcaceae</taxon>
        <taxon>Enterococcus</taxon>
    </lineage>
</organism>
<dbReference type="Pfam" id="PF21259">
    <property type="entry name" value="Rgg_C"/>
    <property type="match status" value="1"/>
</dbReference>
<keyword evidence="2" id="KW-0238">DNA-binding</keyword>
<evidence type="ECO:0000313" key="2">
    <source>
        <dbReference type="EMBL" id="EPI13482.1"/>
    </source>
</evidence>